<sequence length="618" mass="64433">MPAHLLLHDSLSTRRSEIQTRVLPEDHEKELGVRLAAFYGGESAEDKAAFAQAVERAFVRGLGGQWNLAPDADHCYDAVGAIKEQRREERTAAAASAAAAAAAGEAAAGEAAAGETADAGATDTAAGQGSKRKLTQKQKDALSKKQCPGCQAWAGPATAKCKTEGCNHAWCPTKSDVQPDVQRLTPWNGSSADQPPLQTRKSARNAVSNLQRLMSKVKVLAAALGMEALVVLCGVMNSKAAATRAGEEHICFNKYTPFISQLGVPGFGEDSGLSIGVVAAGTGGPLTAALDKPAQGSQAANMCLEYLAGQACMLHHQRLQELHQAGATQQAAAANAGAGGQQQQQQSAGAMPGAAAAQQQAQQQQQQQGYAAQAAVAGTFNFSAAAAGPGLMGQQQQQQQQQQGYAAQATAAGNFTFGAAAGGAASLMQQQQAQRQQQQQQQAHQQQQGYAAQAAAAGNFTFGAAAGGAASLMQQQQPAQQQQQQQALLQQQALQQQGNAAGGVSGVVGQPFPSNRLIFEQQLKTCNFDVVNLSGLSEPLLQALGRAQLRYRHQIAAMHQQPSPELVLLVSQGCDAQPAYHLACQVVENGQYSFKHDALVSLDLDLCAQVTMAVWSLA</sequence>
<organism evidence="2 3">
    <name type="scientific">Tetradesmus obliquus</name>
    <name type="common">Green alga</name>
    <name type="synonym">Acutodesmus obliquus</name>
    <dbReference type="NCBI Taxonomy" id="3088"/>
    <lineage>
        <taxon>Eukaryota</taxon>
        <taxon>Viridiplantae</taxon>
        <taxon>Chlorophyta</taxon>
        <taxon>core chlorophytes</taxon>
        <taxon>Chlorophyceae</taxon>
        <taxon>CS clade</taxon>
        <taxon>Sphaeropleales</taxon>
        <taxon>Scenedesmaceae</taxon>
        <taxon>Tetradesmus</taxon>
    </lineage>
</organism>
<proteinExistence type="predicted"/>
<gene>
    <name evidence="2" type="ORF">OEZ85_001449</name>
</gene>
<evidence type="ECO:0000256" key="1">
    <source>
        <dbReference type="SAM" id="MobiDB-lite"/>
    </source>
</evidence>
<keyword evidence="3" id="KW-1185">Reference proteome</keyword>
<name>A0ABY8UPD1_TETOB</name>
<evidence type="ECO:0000313" key="2">
    <source>
        <dbReference type="EMBL" id="WIA23112.1"/>
    </source>
</evidence>
<evidence type="ECO:0000313" key="3">
    <source>
        <dbReference type="Proteomes" id="UP001244341"/>
    </source>
</evidence>
<protein>
    <submittedName>
        <fullName evidence="2">Uncharacterized protein</fullName>
    </submittedName>
</protein>
<dbReference type="Proteomes" id="UP001244341">
    <property type="component" value="Chromosome 15b"/>
</dbReference>
<dbReference type="EMBL" id="CP126222">
    <property type="protein sequence ID" value="WIA23112.1"/>
    <property type="molecule type" value="Genomic_DNA"/>
</dbReference>
<feature type="region of interest" description="Disordered" evidence="1">
    <location>
        <begin position="336"/>
        <end position="360"/>
    </location>
</feature>
<reference evidence="2 3" key="1">
    <citation type="submission" date="2023-05" db="EMBL/GenBank/DDBJ databases">
        <title>A 100% complete, gapless, phased diploid assembly of the Scenedesmus obliquus UTEX 3031 genome.</title>
        <authorList>
            <person name="Biondi T.C."/>
            <person name="Hanschen E.R."/>
            <person name="Kwon T."/>
            <person name="Eng W."/>
            <person name="Kruse C.P.S."/>
            <person name="Koehler S.I."/>
            <person name="Kunde Y."/>
            <person name="Gleasner C.D."/>
            <person name="You Mak K.T."/>
            <person name="Polle J."/>
            <person name="Hovde B.T."/>
            <person name="Starkenburg S.R."/>
        </authorList>
    </citation>
    <scope>NUCLEOTIDE SEQUENCE [LARGE SCALE GENOMIC DNA]</scope>
    <source>
        <strain evidence="2 3">DOE0152z</strain>
    </source>
</reference>
<accession>A0ABY8UPD1</accession>